<keyword evidence="2" id="KW-1185">Reference proteome</keyword>
<protein>
    <submittedName>
        <fullName evidence="1">Uncharacterized protein</fullName>
    </submittedName>
</protein>
<evidence type="ECO:0000313" key="2">
    <source>
        <dbReference type="Proteomes" id="UP001153331"/>
    </source>
</evidence>
<dbReference type="Proteomes" id="UP001153331">
    <property type="component" value="Unassembled WGS sequence"/>
</dbReference>
<name>A0ACC2I7V7_9PLEO</name>
<proteinExistence type="predicted"/>
<reference evidence="1" key="1">
    <citation type="submission" date="2022-11" db="EMBL/GenBank/DDBJ databases">
        <title>Genome Sequence of Boeremia exigua.</title>
        <authorList>
            <person name="Buettner E."/>
        </authorList>
    </citation>
    <scope>NUCLEOTIDE SEQUENCE</scope>
    <source>
        <strain evidence="1">CU02</strain>
    </source>
</reference>
<gene>
    <name evidence="1" type="ORF">OPT61_g6101</name>
</gene>
<comment type="caution">
    <text evidence="1">The sequence shown here is derived from an EMBL/GenBank/DDBJ whole genome shotgun (WGS) entry which is preliminary data.</text>
</comment>
<organism evidence="1 2">
    <name type="scientific">Boeremia exigua</name>
    <dbReference type="NCBI Taxonomy" id="749465"/>
    <lineage>
        <taxon>Eukaryota</taxon>
        <taxon>Fungi</taxon>
        <taxon>Dikarya</taxon>
        <taxon>Ascomycota</taxon>
        <taxon>Pezizomycotina</taxon>
        <taxon>Dothideomycetes</taxon>
        <taxon>Pleosporomycetidae</taxon>
        <taxon>Pleosporales</taxon>
        <taxon>Pleosporineae</taxon>
        <taxon>Didymellaceae</taxon>
        <taxon>Boeremia</taxon>
    </lineage>
</organism>
<sequence>MHRGTQITLGDTGRPEDRVVRIVNLCYNAESDIIRNFFRGFTVVDYARGVNVKSQKHTIGYVLFATEQERIRAQVLSGRKILDREVQVVNAQGGFRISASGDKLLPEYEEQDTTALDAEGFSDLAAPAVSDFEAFPSLCATAKPLLGRASIFAPLLRQRIRKQSLQNRILFLNNVGQGPEVDLASFRLFFSNYTVVDVKRPIDPTTQTPHPTAFVMLASKQERDDALQDLKGVPMQGRDVTLEVPKTVQRVDEFGFVTPSKTTAVASLSQQDDTVATTTPRSTSESDTSSHEELRGTASNQPKLLHQPGSVEDNIKVHTQMGELGLEDSKTQQASIEMLIQPEQDSEAARQVEDIVRTNSTELIWGMSKQSLSERYKLQQRTLLPIPPGAEGSSKIVVGPRMTPPVGSISPFAVRREHAPRRPRQGIDTSFRPREYAWSLGSDRNPAHQVISEEAWYAALPSRP</sequence>
<evidence type="ECO:0000313" key="1">
    <source>
        <dbReference type="EMBL" id="KAJ8111266.1"/>
    </source>
</evidence>
<dbReference type="EMBL" id="JAPHNI010000421">
    <property type="protein sequence ID" value="KAJ8111266.1"/>
    <property type="molecule type" value="Genomic_DNA"/>
</dbReference>
<accession>A0ACC2I7V7</accession>